<gene>
    <name evidence="1" type="ORF">V8G54_020231</name>
</gene>
<dbReference type="Pfam" id="PF02450">
    <property type="entry name" value="LCAT"/>
    <property type="match status" value="1"/>
</dbReference>
<reference evidence="1 2" key="1">
    <citation type="journal article" date="2023" name="Life. Sci Alliance">
        <title>Evolutionary insights into 3D genome organization and epigenetic landscape of Vigna mungo.</title>
        <authorList>
            <person name="Junaid A."/>
            <person name="Singh B."/>
            <person name="Bhatia S."/>
        </authorList>
    </citation>
    <scope>NUCLEOTIDE SEQUENCE [LARGE SCALE GENOMIC DNA]</scope>
    <source>
        <strain evidence="1">Urdbean</strain>
    </source>
</reference>
<accession>A0AAQ3NBB5</accession>
<dbReference type="InterPro" id="IPR003386">
    <property type="entry name" value="LACT/PDAT_acylTrfase"/>
</dbReference>
<dbReference type="GO" id="GO:0008374">
    <property type="term" value="F:O-acyltransferase activity"/>
    <property type="evidence" value="ECO:0007669"/>
    <property type="project" value="InterPro"/>
</dbReference>
<proteinExistence type="predicted"/>
<dbReference type="Proteomes" id="UP001374535">
    <property type="component" value="Chromosome 6"/>
</dbReference>
<evidence type="ECO:0000313" key="2">
    <source>
        <dbReference type="Proteomes" id="UP001374535"/>
    </source>
</evidence>
<sequence>MFNSFGSALWMMPFSKYCRTDNRYWKHFSGGRHAGQPTYKCDEQEFQSNFSGWPTKIINIEIPSAHGMIDDSFTFSSGQSCCGASAFDAYPSFSEIPESNLSSMECGLPTQLSFSAREIADGTFFKAIEDFDPDSKRMLHLLQKLVLSQ</sequence>
<dbReference type="AlphaFoldDB" id="A0AAQ3NBB5"/>
<dbReference type="EMBL" id="CP144695">
    <property type="protein sequence ID" value="WVZ06885.1"/>
    <property type="molecule type" value="Genomic_DNA"/>
</dbReference>
<organism evidence="1 2">
    <name type="scientific">Vigna mungo</name>
    <name type="common">Black gram</name>
    <name type="synonym">Phaseolus mungo</name>
    <dbReference type="NCBI Taxonomy" id="3915"/>
    <lineage>
        <taxon>Eukaryota</taxon>
        <taxon>Viridiplantae</taxon>
        <taxon>Streptophyta</taxon>
        <taxon>Embryophyta</taxon>
        <taxon>Tracheophyta</taxon>
        <taxon>Spermatophyta</taxon>
        <taxon>Magnoliopsida</taxon>
        <taxon>eudicotyledons</taxon>
        <taxon>Gunneridae</taxon>
        <taxon>Pentapetalae</taxon>
        <taxon>rosids</taxon>
        <taxon>fabids</taxon>
        <taxon>Fabales</taxon>
        <taxon>Fabaceae</taxon>
        <taxon>Papilionoideae</taxon>
        <taxon>50 kb inversion clade</taxon>
        <taxon>NPAAA clade</taxon>
        <taxon>indigoferoid/millettioid clade</taxon>
        <taxon>Phaseoleae</taxon>
        <taxon>Vigna</taxon>
    </lineage>
</organism>
<evidence type="ECO:0000313" key="1">
    <source>
        <dbReference type="EMBL" id="WVZ06885.1"/>
    </source>
</evidence>
<name>A0AAQ3NBB5_VIGMU</name>
<protein>
    <submittedName>
        <fullName evidence="1">Uncharacterized protein</fullName>
    </submittedName>
</protein>
<keyword evidence="2" id="KW-1185">Reference proteome</keyword>
<dbReference type="GO" id="GO:0006629">
    <property type="term" value="P:lipid metabolic process"/>
    <property type="evidence" value="ECO:0007669"/>
    <property type="project" value="InterPro"/>
</dbReference>